<evidence type="ECO:0000313" key="5">
    <source>
        <dbReference type="Proteomes" id="UP000288794"/>
    </source>
</evidence>
<comment type="caution">
    <text evidence="4">The sequence shown here is derived from an EMBL/GenBank/DDBJ whole genome shotgun (WGS) entry which is preliminary data.</text>
</comment>
<reference evidence="4 5" key="1">
    <citation type="submission" date="2014-04" db="EMBL/GenBank/DDBJ databases">
        <title>Draft genome sequence of Pantoea beijingensis strain LMG 27579, an emerging pathogen to Pleurotus eryngii with potential industrial application.</title>
        <authorList>
            <person name="Xu F."/>
            <person name="Liu Y."/>
            <person name="Wang S."/>
            <person name="Yin Y."/>
            <person name="Ma Y."/>
            <person name="Zhao S."/>
            <person name="Rong C."/>
        </authorList>
    </citation>
    <scope>NUCLEOTIDE SEQUENCE [LARGE SCALE GENOMIC DNA]</scope>
    <source>
        <strain evidence="4 5">LMG 27579</strain>
    </source>
</reference>
<dbReference type="Gene3D" id="1.20.120.160">
    <property type="entry name" value="HPT domain"/>
    <property type="match status" value="1"/>
</dbReference>
<dbReference type="GO" id="GO:0000160">
    <property type="term" value="P:phosphorelay signal transduction system"/>
    <property type="evidence" value="ECO:0007669"/>
    <property type="project" value="UniProtKB-KW"/>
</dbReference>
<dbReference type="AlphaFoldDB" id="A0A443IDT2"/>
<proteinExistence type="predicted"/>
<dbReference type="Gene3D" id="3.30.565.10">
    <property type="entry name" value="Histidine kinase-like ATPase, C-terminal domain"/>
    <property type="match status" value="1"/>
</dbReference>
<evidence type="ECO:0000313" key="4">
    <source>
        <dbReference type="EMBL" id="RWR02145.1"/>
    </source>
</evidence>
<organism evidence="4 5">
    <name type="scientific">[Pantoea] beijingensis</name>
    <dbReference type="NCBI Taxonomy" id="1324864"/>
    <lineage>
        <taxon>Bacteria</taxon>
        <taxon>Pseudomonadati</taxon>
        <taxon>Pseudomonadota</taxon>
        <taxon>Gammaproteobacteria</taxon>
        <taxon>Enterobacterales</taxon>
        <taxon>Erwiniaceae</taxon>
        <taxon>Erwinia</taxon>
    </lineage>
</organism>
<feature type="modified residue" description="Phosphohistidine" evidence="2">
    <location>
        <position position="243"/>
    </location>
</feature>
<dbReference type="InterPro" id="IPR036890">
    <property type="entry name" value="HATPase_C_sf"/>
</dbReference>
<keyword evidence="1" id="KW-0902">Two-component regulatory system</keyword>
<feature type="domain" description="HPt" evidence="3">
    <location>
        <begin position="204"/>
        <end position="303"/>
    </location>
</feature>
<keyword evidence="5" id="KW-1185">Reference proteome</keyword>
<evidence type="ECO:0000256" key="1">
    <source>
        <dbReference type="ARBA" id="ARBA00023012"/>
    </source>
</evidence>
<dbReference type="EMBL" id="JMEE01000031">
    <property type="protein sequence ID" value="RWR02145.1"/>
    <property type="molecule type" value="Genomic_DNA"/>
</dbReference>
<protein>
    <recommendedName>
        <fullName evidence="3">HPt domain-containing protein</fullName>
    </recommendedName>
</protein>
<name>A0A443IDT2_9GAMM</name>
<dbReference type="InterPro" id="IPR008207">
    <property type="entry name" value="Sig_transdc_His_kin_Hpt_dom"/>
</dbReference>
<keyword evidence="2" id="KW-0597">Phosphoprotein</keyword>
<dbReference type="SUPFAM" id="SSF55874">
    <property type="entry name" value="ATPase domain of HSP90 chaperone/DNA topoisomerase II/histidine kinase"/>
    <property type="match status" value="1"/>
</dbReference>
<dbReference type="GO" id="GO:0004672">
    <property type="term" value="F:protein kinase activity"/>
    <property type="evidence" value="ECO:0007669"/>
    <property type="project" value="UniProtKB-ARBA"/>
</dbReference>
<accession>A0A443IDT2</accession>
<evidence type="ECO:0000256" key="2">
    <source>
        <dbReference type="PROSITE-ProRule" id="PRU00110"/>
    </source>
</evidence>
<dbReference type="InterPro" id="IPR036641">
    <property type="entry name" value="HPT_dom_sf"/>
</dbReference>
<gene>
    <name evidence="4" type="ORF">ED28_10975</name>
</gene>
<dbReference type="SUPFAM" id="SSF47226">
    <property type="entry name" value="Histidine-containing phosphotransfer domain, HPT domain"/>
    <property type="match status" value="1"/>
</dbReference>
<evidence type="ECO:0000259" key="3">
    <source>
        <dbReference type="PROSITE" id="PS50894"/>
    </source>
</evidence>
<dbReference type="PROSITE" id="PS50894">
    <property type="entry name" value="HPT"/>
    <property type="match status" value="1"/>
</dbReference>
<dbReference type="Proteomes" id="UP000288794">
    <property type="component" value="Unassembled WGS sequence"/>
</dbReference>
<sequence>MIWISLALIFLLTMGLLYRRFRTGSGMTPTCPSAVTQRVCLIPQFEAWLADLRPLADEKNITVTLECDLLFEEIEINAEVLHQITQELLQNVLAAMPSGSLDVLLYQVAARPVKETITLALEITDSGPPWIAKAASACIARTVSRCEPLARRMGGTVRGEKGSAHSISIGVYLPAHPFILPAPDVAKATETTIQSLGDLLLEKDPEAFLHLSQTIITSNHTDALQIRRAVAEKNREALAQLAHRQIGGARIMDAGLLEQACLNLQSAVKTAVPDWQQIAHEAADVEKQMHCLARKLDQQAEKLRQ</sequence>